<dbReference type="Proteomes" id="UP000621492">
    <property type="component" value="Unassembled WGS sequence"/>
</dbReference>
<feature type="chain" id="PRO_5040898778" description="ABC transporter substrate-binding protein" evidence="2">
    <location>
        <begin position="27"/>
        <end position="335"/>
    </location>
</feature>
<dbReference type="PROSITE" id="PS51257">
    <property type="entry name" value="PROKAR_LIPOPROTEIN"/>
    <property type="match status" value="1"/>
</dbReference>
<dbReference type="PIRSF" id="PIRSF017082">
    <property type="entry name" value="YflP"/>
    <property type="match status" value="1"/>
</dbReference>
<keyword evidence="2" id="KW-0732">Signal</keyword>
<proteinExistence type="inferred from homology"/>
<reference evidence="3" key="1">
    <citation type="journal article" date="2014" name="Int. J. Syst. Evol. Microbiol.">
        <title>Complete genome sequence of Corynebacterium casei LMG S-19264T (=DSM 44701T), isolated from a smear-ripened cheese.</title>
        <authorList>
            <consortium name="US DOE Joint Genome Institute (JGI-PGF)"/>
            <person name="Walter F."/>
            <person name="Albersmeier A."/>
            <person name="Kalinowski J."/>
            <person name="Ruckert C."/>
        </authorList>
    </citation>
    <scope>NUCLEOTIDE SEQUENCE</scope>
    <source>
        <strain evidence="3">CGMCC 1.15454</strain>
    </source>
</reference>
<dbReference type="PANTHER" id="PTHR42928:SF5">
    <property type="entry name" value="BLR1237 PROTEIN"/>
    <property type="match status" value="1"/>
</dbReference>
<feature type="signal peptide" evidence="2">
    <location>
        <begin position="1"/>
        <end position="26"/>
    </location>
</feature>
<sequence length="335" mass="36767">MNIKRNLRLTILGILCLLLVVGCSESTSKGSQGKNNAADDAAQWPTKDIHINIHSGSGNLDTAIRQLAPMLEEELGVNVIAENLPGGAQSISQTATQTASADGYTFQTMTSSTSFGMAQEQIPFGPEDWSLVYSLQQEPASIAVPADSPLKTMDDFVEAMKNNPDEFIVGGYGSAGFMTYVYYKLQKIADFESKWIPIDTTDKVAASLLGGHIDVAIMTPSTALSSLESGEIRLLAVSSEERTENYPEVPTFKEEGYDITETLWRGLAAKKGTPEEIIDKMHQAIKKVTETEKWLAFQKKRNQENDTTSPDKLDERLKSEVNGRIEFSKDMGLLE</sequence>
<dbReference type="SUPFAM" id="SSF53850">
    <property type="entry name" value="Periplasmic binding protein-like II"/>
    <property type="match status" value="1"/>
</dbReference>
<dbReference type="InterPro" id="IPR042100">
    <property type="entry name" value="Bug_dom1"/>
</dbReference>
<dbReference type="Pfam" id="PF03401">
    <property type="entry name" value="TctC"/>
    <property type="match status" value="1"/>
</dbReference>
<evidence type="ECO:0000256" key="1">
    <source>
        <dbReference type="ARBA" id="ARBA00006987"/>
    </source>
</evidence>
<name>A0A9W5TYX2_9BACI</name>
<evidence type="ECO:0008006" key="5">
    <source>
        <dbReference type="Google" id="ProtNLM"/>
    </source>
</evidence>
<comment type="similarity">
    <text evidence="1">Belongs to the UPF0065 (bug) family.</text>
</comment>
<organism evidence="3 4">
    <name type="scientific">Lentibacillus populi</name>
    <dbReference type="NCBI Taxonomy" id="1827502"/>
    <lineage>
        <taxon>Bacteria</taxon>
        <taxon>Bacillati</taxon>
        <taxon>Bacillota</taxon>
        <taxon>Bacilli</taxon>
        <taxon>Bacillales</taxon>
        <taxon>Bacillaceae</taxon>
        <taxon>Lentibacillus</taxon>
    </lineage>
</organism>
<evidence type="ECO:0000313" key="4">
    <source>
        <dbReference type="Proteomes" id="UP000621492"/>
    </source>
</evidence>
<dbReference type="RefSeq" id="WP_188725368.1">
    <property type="nucleotide sequence ID" value="NZ_BMJD01000022.1"/>
</dbReference>
<gene>
    <name evidence="3" type="ORF">GCM10011409_27250</name>
</gene>
<comment type="caution">
    <text evidence="3">The sequence shown here is derived from an EMBL/GenBank/DDBJ whole genome shotgun (WGS) entry which is preliminary data.</text>
</comment>
<evidence type="ECO:0000256" key="2">
    <source>
        <dbReference type="SAM" id="SignalP"/>
    </source>
</evidence>
<keyword evidence="4" id="KW-1185">Reference proteome</keyword>
<dbReference type="PANTHER" id="PTHR42928">
    <property type="entry name" value="TRICARBOXYLATE-BINDING PROTEIN"/>
    <property type="match status" value="1"/>
</dbReference>
<dbReference type="InterPro" id="IPR005064">
    <property type="entry name" value="BUG"/>
</dbReference>
<protein>
    <recommendedName>
        <fullName evidence="5">ABC transporter substrate-binding protein</fullName>
    </recommendedName>
</protein>
<dbReference type="Gene3D" id="3.40.190.10">
    <property type="entry name" value="Periplasmic binding protein-like II"/>
    <property type="match status" value="1"/>
</dbReference>
<dbReference type="CDD" id="cd07012">
    <property type="entry name" value="PBP2_Bug_TTT"/>
    <property type="match status" value="1"/>
</dbReference>
<dbReference type="AlphaFoldDB" id="A0A9W5TYX2"/>
<accession>A0A9W5TYX2</accession>
<dbReference type="Gene3D" id="3.40.190.150">
    <property type="entry name" value="Bordetella uptake gene, domain 1"/>
    <property type="match status" value="1"/>
</dbReference>
<reference evidence="3" key="2">
    <citation type="submission" date="2020-09" db="EMBL/GenBank/DDBJ databases">
        <authorList>
            <person name="Sun Q."/>
            <person name="Zhou Y."/>
        </authorList>
    </citation>
    <scope>NUCLEOTIDE SEQUENCE</scope>
    <source>
        <strain evidence="3">CGMCC 1.15454</strain>
    </source>
</reference>
<dbReference type="EMBL" id="BMJD01000022">
    <property type="protein sequence ID" value="GGB48240.1"/>
    <property type="molecule type" value="Genomic_DNA"/>
</dbReference>
<evidence type="ECO:0000313" key="3">
    <source>
        <dbReference type="EMBL" id="GGB48240.1"/>
    </source>
</evidence>